<comment type="caution">
    <text evidence="2">The sequence shown here is derived from an EMBL/GenBank/DDBJ whole genome shotgun (WGS) entry which is preliminary data.</text>
</comment>
<feature type="compositionally biased region" description="Polar residues" evidence="1">
    <location>
        <begin position="67"/>
        <end position="76"/>
    </location>
</feature>
<organism evidence="2 3">
    <name type="scientific">Polarella glacialis</name>
    <name type="common">Dinoflagellate</name>
    <dbReference type="NCBI Taxonomy" id="89957"/>
    <lineage>
        <taxon>Eukaryota</taxon>
        <taxon>Sar</taxon>
        <taxon>Alveolata</taxon>
        <taxon>Dinophyceae</taxon>
        <taxon>Suessiales</taxon>
        <taxon>Suessiaceae</taxon>
        <taxon>Polarella</taxon>
    </lineage>
</organism>
<sequence length="182" mass="19699">MQLRSTPAALSSSLVETVGVEDGGDSRSRSAELISVHCVFLVRKIEIGDRSTIVDLPPAVKCGQDTTPVKTSNAQHHSSHLSVGVAQPETTPEIVLSGHRQRPIAVWRNEYGASGDPRYQMIVENHSIKSKQPQTEQPTQPNCSCCLKLSRTSDGDSRLNQPPPTIPSYTLPTTQYLALASA</sequence>
<accession>A0A813LCK7</accession>
<dbReference type="EMBL" id="CAJNNW010034791">
    <property type="protein sequence ID" value="CAE8723901.1"/>
    <property type="molecule type" value="Genomic_DNA"/>
</dbReference>
<protein>
    <submittedName>
        <fullName evidence="2">Uncharacterized protein</fullName>
    </submittedName>
</protein>
<feature type="region of interest" description="Disordered" evidence="1">
    <location>
        <begin position="67"/>
        <end position="86"/>
    </location>
</feature>
<dbReference type="Proteomes" id="UP000626109">
    <property type="component" value="Unassembled WGS sequence"/>
</dbReference>
<name>A0A813LCK7_POLGL</name>
<dbReference type="AlphaFoldDB" id="A0A813LCK7"/>
<gene>
    <name evidence="2" type="ORF">PGLA2088_LOCUS43418</name>
</gene>
<evidence type="ECO:0000313" key="3">
    <source>
        <dbReference type="Proteomes" id="UP000626109"/>
    </source>
</evidence>
<evidence type="ECO:0000313" key="2">
    <source>
        <dbReference type="EMBL" id="CAE8723901.1"/>
    </source>
</evidence>
<proteinExistence type="predicted"/>
<evidence type="ECO:0000256" key="1">
    <source>
        <dbReference type="SAM" id="MobiDB-lite"/>
    </source>
</evidence>
<reference evidence="2" key="1">
    <citation type="submission" date="2021-02" db="EMBL/GenBank/DDBJ databases">
        <authorList>
            <person name="Dougan E. K."/>
            <person name="Rhodes N."/>
            <person name="Thang M."/>
            <person name="Chan C."/>
        </authorList>
    </citation>
    <scope>NUCLEOTIDE SEQUENCE</scope>
</reference>